<dbReference type="Proteomes" id="UP001165960">
    <property type="component" value="Unassembled WGS sequence"/>
</dbReference>
<evidence type="ECO:0000313" key="1">
    <source>
        <dbReference type="EMBL" id="KAJ9055765.1"/>
    </source>
</evidence>
<name>A0ACC2S0F8_9FUNG</name>
<proteinExistence type="predicted"/>
<protein>
    <submittedName>
        <fullName evidence="1">Uncharacterized protein</fullName>
    </submittedName>
</protein>
<comment type="caution">
    <text evidence="1">The sequence shown here is derived from an EMBL/GenBank/DDBJ whole genome shotgun (WGS) entry which is preliminary data.</text>
</comment>
<accession>A0ACC2S0F8</accession>
<sequence>MEEASDSVRAGEPRNLTTRVESAPSPVKQKRRQPRNPTGGIEPHLNHQGRCNKATRASLLTGPGGLTAPNGSGATSSNATNEPGGSHLVVSNIYWVIQKIQYQLGLLNNLENTPVHTQLFSSSELKTFAPNIHSPSSPDPSANTQSNLNENTSTPTDVIKYHLQEVDPDSTPNHIKPVEEESQANATPTSPRVYNYFIGSRSEEELLSQEYSPSNDNPSAHKQVQTVKQPQPQMIELGIISHQSASSNLANSKVKPDVPNQVPSTAPSHELTNQYNGPEPVNFPFPTQSKIIGVLSPVLKNSSPSPKLPMTKGWVTRVHQEAASSHFQRRPDEWYKTPFPTIKSDTDNI</sequence>
<dbReference type="EMBL" id="QTSX02006391">
    <property type="protein sequence ID" value="KAJ9055765.1"/>
    <property type="molecule type" value="Genomic_DNA"/>
</dbReference>
<gene>
    <name evidence="1" type="ORF">DSO57_1000623</name>
</gene>
<organism evidence="1 2">
    <name type="scientific">Entomophthora muscae</name>
    <dbReference type="NCBI Taxonomy" id="34485"/>
    <lineage>
        <taxon>Eukaryota</taxon>
        <taxon>Fungi</taxon>
        <taxon>Fungi incertae sedis</taxon>
        <taxon>Zoopagomycota</taxon>
        <taxon>Entomophthoromycotina</taxon>
        <taxon>Entomophthoromycetes</taxon>
        <taxon>Entomophthorales</taxon>
        <taxon>Entomophthoraceae</taxon>
        <taxon>Entomophthora</taxon>
    </lineage>
</organism>
<keyword evidence="2" id="KW-1185">Reference proteome</keyword>
<evidence type="ECO:0000313" key="2">
    <source>
        <dbReference type="Proteomes" id="UP001165960"/>
    </source>
</evidence>
<reference evidence="1" key="1">
    <citation type="submission" date="2022-04" db="EMBL/GenBank/DDBJ databases">
        <title>Genome of the entomopathogenic fungus Entomophthora muscae.</title>
        <authorList>
            <person name="Elya C."/>
            <person name="Lovett B.R."/>
            <person name="Lee E."/>
            <person name="Macias A.M."/>
            <person name="Hajek A.E."/>
            <person name="De Bivort B.L."/>
            <person name="Kasson M.T."/>
            <person name="De Fine Licht H.H."/>
            <person name="Stajich J.E."/>
        </authorList>
    </citation>
    <scope>NUCLEOTIDE SEQUENCE</scope>
    <source>
        <strain evidence="1">Berkeley</strain>
    </source>
</reference>